<feature type="transmembrane region" description="Helical" evidence="1">
    <location>
        <begin position="76"/>
        <end position="94"/>
    </location>
</feature>
<reference evidence="2 3" key="1">
    <citation type="submission" date="2019-05" db="EMBL/GenBank/DDBJ databases">
        <title>Another draft genome of Portunus trituberculatus and its Hox gene families provides insights of decapod evolution.</title>
        <authorList>
            <person name="Jeong J.-H."/>
            <person name="Song I."/>
            <person name="Kim S."/>
            <person name="Choi T."/>
            <person name="Kim D."/>
            <person name="Ryu S."/>
            <person name="Kim W."/>
        </authorList>
    </citation>
    <scope>NUCLEOTIDE SEQUENCE [LARGE SCALE GENOMIC DNA]</scope>
    <source>
        <tissue evidence="2">Muscle</tissue>
    </source>
</reference>
<evidence type="ECO:0000313" key="2">
    <source>
        <dbReference type="EMBL" id="MPC54497.1"/>
    </source>
</evidence>
<dbReference type="Proteomes" id="UP000324222">
    <property type="component" value="Unassembled WGS sequence"/>
</dbReference>
<keyword evidence="3" id="KW-1185">Reference proteome</keyword>
<evidence type="ECO:0000256" key="1">
    <source>
        <dbReference type="SAM" id="Phobius"/>
    </source>
</evidence>
<accession>A0A5B7GAN4</accession>
<protein>
    <submittedName>
        <fullName evidence="2">Uncharacterized protein</fullName>
    </submittedName>
</protein>
<evidence type="ECO:0000313" key="3">
    <source>
        <dbReference type="Proteomes" id="UP000324222"/>
    </source>
</evidence>
<name>A0A5B7GAN4_PORTR</name>
<gene>
    <name evidence="2" type="ORF">E2C01_048416</name>
</gene>
<keyword evidence="1" id="KW-1133">Transmembrane helix</keyword>
<keyword evidence="1" id="KW-0472">Membrane</keyword>
<organism evidence="2 3">
    <name type="scientific">Portunus trituberculatus</name>
    <name type="common">Swimming crab</name>
    <name type="synonym">Neptunus trituberculatus</name>
    <dbReference type="NCBI Taxonomy" id="210409"/>
    <lineage>
        <taxon>Eukaryota</taxon>
        <taxon>Metazoa</taxon>
        <taxon>Ecdysozoa</taxon>
        <taxon>Arthropoda</taxon>
        <taxon>Crustacea</taxon>
        <taxon>Multicrustacea</taxon>
        <taxon>Malacostraca</taxon>
        <taxon>Eumalacostraca</taxon>
        <taxon>Eucarida</taxon>
        <taxon>Decapoda</taxon>
        <taxon>Pleocyemata</taxon>
        <taxon>Brachyura</taxon>
        <taxon>Eubrachyura</taxon>
        <taxon>Portunoidea</taxon>
        <taxon>Portunidae</taxon>
        <taxon>Portuninae</taxon>
        <taxon>Portunus</taxon>
    </lineage>
</organism>
<comment type="caution">
    <text evidence="2">The sequence shown here is derived from an EMBL/GenBank/DDBJ whole genome shotgun (WGS) entry which is preliminary data.</text>
</comment>
<sequence>MKKDRVTNFEEHVEKLLNPKDTPNIEEVVLENSVPYIPVLDDPFSMQESMESVNGINKNKSYNGICPGIVEMLPKLWLSFFMLLINIVFMNMKYPVMWCYSKL</sequence>
<dbReference type="EMBL" id="VSRR010012398">
    <property type="protein sequence ID" value="MPC54497.1"/>
    <property type="molecule type" value="Genomic_DNA"/>
</dbReference>
<dbReference type="AlphaFoldDB" id="A0A5B7GAN4"/>
<proteinExistence type="predicted"/>
<keyword evidence="1" id="KW-0812">Transmembrane</keyword>